<dbReference type="Proteomes" id="UP001219525">
    <property type="component" value="Unassembled WGS sequence"/>
</dbReference>
<evidence type="ECO:0000256" key="1">
    <source>
        <dbReference type="SAM" id="MobiDB-lite"/>
    </source>
</evidence>
<protein>
    <submittedName>
        <fullName evidence="2">Uncharacterized protein</fullName>
    </submittedName>
</protein>
<evidence type="ECO:0000313" key="3">
    <source>
        <dbReference type="Proteomes" id="UP001219525"/>
    </source>
</evidence>
<evidence type="ECO:0000313" key="2">
    <source>
        <dbReference type="EMBL" id="KAJ7206579.1"/>
    </source>
</evidence>
<reference evidence="2" key="1">
    <citation type="submission" date="2023-03" db="EMBL/GenBank/DDBJ databases">
        <title>Massive genome expansion in bonnet fungi (Mycena s.s.) driven by repeated elements and novel gene families across ecological guilds.</title>
        <authorList>
            <consortium name="Lawrence Berkeley National Laboratory"/>
            <person name="Harder C.B."/>
            <person name="Miyauchi S."/>
            <person name="Viragh M."/>
            <person name="Kuo A."/>
            <person name="Thoen E."/>
            <person name="Andreopoulos B."/>
            <person name="Lu D."/>
            <person name="Skrede I."/>
            <person name="Drula E."/>
            <person name="Henrissat B."/>
            <person name="Morin E."/>
            <person name="Kohler A."/>
            <person name="Barry K."/>
            <person name="LaButti K."/>
            <person name="Morin E."/>
            <person name="Salamov A."/>
            <person name="Lipzen A."/>
            <person name="Mereny Z."/>
            <person name="Hegedus B."/>
            <person name="Baldrian P."/>
            <person name="Stursova M."/>
            <person name="Weitz H."/>
            <person name="Taylor A."/>
            <person name="Grigoriev I.V."/>
            <person name="Nagy L.G."/>
            <person name="Martin F."/>
            <person name="Kauserud H."/>
        </authorList>
    </citation>
    <scope>NUCLEOTIDE SEQUENCE</scope>
    <source>
        <strain evidence="2">9144</strain>
    </source>
</reference>
<proteinExistence type="predicted"/>
<feature type="compositionally biased region" description="Low complexity" evidence="1">
    <location>
        <begin position="43"/>
        <end position="59"/>
    </location>
</feature>
<feature type="region of interest" description="Disordered" evidence="1">
    <location>
        <begin position="1"/>
        <end position="124"/>
    </location>
</feature>
<gene>
    <name evidence="2" type="ORF">GGX14DRAFT_396964</name>
</gene>
<feature type="compositionally biased region" description="Basic and acidic residues" evidence="1">
    <location>
        <begin position="24"/>
        <end position="34"/>
    </location>
</feature>
<sequence>MTNTRNTQKVKKKKPPVAARHSTRLKESRGKSEDFPETITVASSLSTSDPTPITSDSRSGSPSIPDASPSPLAKPKRAVSKRAAAESINDSENASDDDAPPLIKKRKKQKEREEDKPDPNRIQSSSITFSPELLLYIPRAGSDGTQRKNLTHAVTFDDVLDVIHDIVGCTDVAVKPKLSYRLSTAGPRADAISISDETDWAGCLEEVTAMEKLKKGVVVSVRIIVSDQYLQSLLAQKGKGTAGGSKKKGKLQILDLEHAGSDDDDFDDGPGVMVAEAKHLESLQKMHSRCQRCGPTKGVVVSVRIIVSDQSHFDGTESHSAYRFSCMWVTAAPYGRTRVMPNLVGPN</sequence>
<dbReference type="EMBL" id="JARJCW010000039">
    <property type="protein sequence ID" value="KAJ7206579.1"/>
    <property type="molecule type" value="Genomic_DNA"/>
</dbReference>
<dbReference type="AlphaFoldDB" id="A0AAD6YAZ5"/>
<accession>A0AAD6YAZ5</accession>
<keyword evidence="3" id="KW-1185">Reference proteome</keyword>
<name>A0AAD6YAZ5_9AGAR</name>
<feature type="compositionally biased region" description="Basic and acidic residues" evidence="1">
    <location>
        <begin position="110"/>
        <end position="119"/>
    </location>
</feature>
<organism evidence="2 3">
    <name type="scientific">Mycena pura</name>
    <dbReference type="NCBI Taxonomy" id="153505"/>
    <lineage>
        <taxon>Eukaryota</taxon>
        <taxon>Fungi</taxon>
        <taxon>Dikarya</taxon>
        <taxon>Basidiomycota</taxon>
        <taxon>Agaricomycotina</taxon>
        <taxon>Agaricomycetes</taxon>
        <taxon>Agaricomycetidae</taxon>
        <taxon>Agaricales</taxon>
        <taxon>Marasmiineae</taxon>
        <taxon>Mycenaceae</taxon>
        <taxon>Mycena</taxon>
    </lineage>
</organism>
<comment type="caution">
    <text evidence="2">The sequence shown here is derived from an EMBL/GenBank/DDBJ whole genome shotgun (WGS) entry which is preliminary data.</text>
</comment>